<organism evidence="2 3">
    <name type="scientific">Liparis tanakae</name>
    <name type="common">Tanaka's snailfish</name>
    <dbReference type="NCBI Taxonomy" id="230148"/>
    <lineage>
        <taxon>Eukaryota</taxon>
        <taxon>Metazoa</taxon>
        <taxon>Chordata</taxon>
        <taxon>Craniata</taxon>
        <taxon>Vertebrata</taxon>
        <taxon>Euteleostomi</taxon>
        <taxon>Actinopterygii</taxon>
        <taxon>Neopterygii</taxon>
        <taxon>Teleostei</taxon>
        <taxon>Neoteleostei</taxon>
        <taxon>Acanthomorphata</taxon>
        <taxon>Eupercaria</taxon>
        <taxon>Perciformes</taxon>
        <taxon>Cottioidei</taxon>
        <taxon>Cottales</taxon>
        <taxon>Liparidae</taxon>
        <taxon>Liparis</taxon>
    </lineage>
</organism>
<keyword evidence="3" id="KW-1185">Reference proteome</keyword>
<name>A0A4Z2EP24_9TELE</name>
<protein>
    <submittedName>
        <fullName evidence="2">Uncharacterized protein</fullName>
    </submittedName>
</protein>
<gene>
    <name evidence="2" type="ORF">EYF80_059339</name>
</gene>
<evidence type="ECO:0000256" key="1">
    <source>
        <dbReference type="SAM" id="MobiDB-lite"/>
    </source>
</evidence>
<dbReference type="AlphaFoldDB" id="A0A4Z2EP24"/>
<comment type="caution">
    <text evidence="2">The sequence shown here is derived from an EMBL/GenBank/DDBJ whole genome shotgun (WGS) entry which is preliminary data.</text>
</comment>
<dbReference type="OrthoDB" id="10624868at2759"/>
<proteinExistence type="predicted"/>
<feature type="compositionally biased region" description="Polar residues" evidence="1">
    <location>
        <begin position="187"/>
        <end position="199"/>
    </location>
</feature>
<accession>A0A4Z2EP24</accession>
<dbReference type="EMBL" id="SRLO01004410">
    <property type="protein sequence ID" value="TNN30509.1"/>
    <property type="molecule type" value="Genomic_DNA"/>
</dbReference>
<reference evidence="2 3" key="1">
    <citation type="submission" date="2019-03" db="EMBL/GenBank/DDBJ databases">
        <title>First draft genome of Liparis tanakae, snailfish: a comprehensive survey of snailfish specific genes.</title>
        <authorList>
            <person name="Kim W."/>
            <person name="Song I."/>
            <person name="Jeong J.-H."/>
            <person name="Kim D."/>
            <person name="Kim S."/>
            <person name="Ryu S."/>
            <person name="Song J.Y."/>
            <person name="Lee S.K."/>
        </authorList>
    </citation>
    <scope>NUCLEOTIDE SEQUENCE [LARGE SCALE GENOMIC DNA]</scope>
    <source>
        <tissue evidence="2">Muscle</tissue>
    </source>
</reference>
<sequence length="211" mass="23897">MLLSSIWATVKIRILHFLHTWRSRQVLGRRGRVGPSSGPQWYYRYENVVFQELKAHGHDGSSEPTLCCRSRKGSSISIPPSCTTHHTSMVPSPRRSVLDCGSLACLQVPGQAMSTVLCFMPPRPAVWMRWETPSRRLDDTTTWQKPLVRSSDMADLMFWTERDRKRVRTRPGHRAGDRAGDRAWTQGRRQSGTGRSCTGQAVHGKALEDVV</sequence>
<dbReference type="Proteomes" id="UP000314294">
    <property type="component" value="Unassembled WGS sequence"/>
</dbReference>
<feature type="region of interest" description="Disordered" evidence="1">
    <location>
        <begin position="167"/>
        <end position="203"/>
    </location>
</feature>
<evidence type="ECO:0000313" key="3">
    <source>
        <dbReference type="Proteomes" id="UP000314294"/>
    </source>
</evidence>
<evidence type="ECO:0000313" key="2">
    <source>
        <dbReference type="EMBL" id="TNN30509.1"/>
    </source>
</evidence>